<sequence>MSLNGGRKIFKILDHGIIMDDEDNSKQSLVYYIEWDDKSKSWEYLNESLDSDHKIEEYVMNIQQVIKRQCSTTSSEEITIPIQYRGSYLKTKKKIINSEKKEVDLITEWLIDQYHKKANSYLRCHADRDEIILSMINYLMESNNSQPILVVVLVSQIERYKKLLATNFPHVKVLTYYGVKDVRVPLFNNSKKRDLVNPSKFHYTFEICLTTMELLMRDSNRMLEVPWRWCLFYGFCYGKRMDTVSKITNCPILLTESGMLDLNISITFDILHALNSELFSNYENFKEEFIEFPDKAEQLLKPYMWDESNRQVYY</sequence>
<name>D2VN01_NAEGR</name>
<keyword evidence="3" id="KW-1185">Reference proteome</keyword>
<reference evidence="2 3" key="1">
    <citation type="journal article" date="2010" name="Cell">
        <title>The genome of Naegleria gruberi illuminates early eukaryotic versatility.</title>
        <authorList>
            <person name="Fritz-Laylin L.K."/>
            <person name="Prochnik S.E."/>
            <person name="Ginger M.L."/>
            <person name="Dacks J.B."/>
            <person name="Carpenter M.L."/>
            <person name="Field M.C."/>
            <person name="Kuo A."/>
            <person name="Paredez A."/>
            <person name="Chapman J."/>
            <person name="Pham J."/>
            <person name="Shu S."/>
            <person name="Neupane R."/>
            <person name="Cipriano M."/>
            <person name="Mancuso J."/>
            <person name="Tu H."/>
            <person name="Salamov A."/>
            <person name="Lindquist E."/>
            <person name="Shapiro H."/>
            <person name="Lucas S."/>
            <person name="Grigoriev I.V."/>
            <person name="Cande W.Z."/>
            <person name="Fulton C."/>
            <person name="Rokhsar D.S."/>
            <person name="Dawson S.C."/>
        </authorList>
    </citation>
    <scope>NUCLEOTIDE SEQUENCE [LARGE SCALE GENOMIC DNA]</scope>
    <source>
        <strain evidence="2 3">NEG-M</strain>
    </source>
</reference>
<dbReference type="InParanoid" id="D2VN01"/>
<dbReference type="GO" id="GO:0005524">
    <property type="term" value="F:ATP binding"/>
    <property type="evidence" value="ECO:0007669"/>
    <property type="project" value="InterPro"/>
</dbReference>
<evidence type="ECO:0000313" key="3">
    <source>
        <dbReference type="Proteomes" id="UP000006671"/>
    </source>
</evidence>
<evidence type="ECO:0000259" key="1">
    <source>
        <dbReference type="Pfam" id="PF00176"/>
    </source>
</evidence>
<dbReference type="STRING" id="5762.D2VN01"/>
<dbReference type="VEuPathDB" id="AmoebaDB:NAEGRDRAFT_70323"/>
<protein>
    <submittedName>
        <fullName evidence="2">Predicted protein</fullName>
    </submittedName>
</protein>
<dbReference type="Gene3D" id="3.40.50.10810">
    <property type="entry name" value="Tandem AAA-ATPase domain"/>
    <property type="match status" value="1"/>
</dbReference>
<dbReference type="RefSeq" id="XP_002674654.1">
    <property type="nucleotide sequence ID" value="XM_002674608.1"/>
</dbReference>
<feature type="domain" description="SNF2 N-terminal" evidence="1">
    <location>
        <begin position="132"/>
        <end position="228"/>
    </location>
</feature>
<accession>D2VN01</accession>
<dbReference type="KEGG" id="ngr:NAEGRDRAFT_70323"/>
<proteinExistence type="predicted"/>
<dbReference type="EMBL" id="GG738883">
    <property type="protein sequence ID" value="EFC41910.1"/>
    <property type="molecule type" value="Genomic_DNA"/>
</dbReference>
<organism evidence="3">
    <name type="scientific">Naegleria gruberi</name>
    <name type="common">Amoeba</name>
    <dbReference type="NCBI Taxonomy" id="5762"/>
    <lineage>
        <taxon>Eukaryota</taxon>
        <taxon>Discoba</taxon>
        <taxon>Heterolobosea</taxon>
        <taxon>Tetramitia</taxon>
        <taxon>Eutetramitia</taxon>
        <taxon>Vahlkampfiidae</taxon>
        <taxon>Naegleria</taxon>
    </lineage>
</organism>
<dbReference type="InterPro" id="IPR000330">
    <property type="entry name" value="SNF2_N"/>
</dbReference>
<evidence type="ECO:0000313" key="2">
    <source>
        <dbReference type="EMBL" id="EFC41910.1"/>
    </source>
</evidence>
<dbReference type="GeneID" id="8851323"/>
<gene>
    <name evidence="2" type="ORF">NAEGRDRAFT_70323</name>
</gene>
<dbReference type="InterPro" id="IPR038718">
    <property type="entry name" value="SNF2-like_sf"/>
</dbReference>
<dbReference type="Pfam" id="PF00176">
    <property type="entry name" value="SNF2-rel_dom"/>
    <property type="match status" value="1"/>
</dbReference>
<dbReference type="Proteomes" id="UP000006671">
    <property type="component" value="Unassembled WGS sequence"/>
</dbReference>
<dbReference type="AlphaFoldDB" id="D2VN01"/>